<feature type="domain" description="Tubulin/FtsZ GTPase" evidence="1">
    <location>
        <begin position="9"/>
        <end position="163"/>
    </location>
</feature>
<dbReference type="GO" id="GO:0005525">
    <property type="term" value="F:GTP binding"/>
    <property type="evidence" value="ECO:0007669"/>
    <property type="project" value="InterPro"/>
</dbReference>
<protein>
    <recommendedName>
        <fullName evidence="1">Tubulin/FtsZ GTPase domain-containing protein</fullName>
    </recommendedName>
</protein>
<comment type="caution">
    <text evidence="2">The sequence shown here is derived from an EMBL/GenBank/DDBJ whole genome shotgun (WGS) entry which is preliminary data.</text>
</comment>
<organism evidence="2">
    <name type="scientific">marine sediment metagenome</name>
    <dbReference type="NCBI Taxonomy" id="412755"/>
    <lineage>
        <taxon>unclassified sequences</taxon>
        <taxon>metagenomes</taxon>
        <taxon>ecological metagenomes</taxon>
    </lineage>
</organism>
<proteinExistence type="predicted"/>
<feature type="non-terminal residue" evidence="2">
    <location>
        <position position="1"/>
    </location>
</feature>
<accession>X1IH07</accession>
<evidence type="ECO:0000259" key="1">
    <source>
        <dbReference type="Pfam" id="PF00091"/>
    </source>
</evidence>
<dbReference type="InterPro" id="IPR036525">
    <property type="entry name" value="Tubulin/FtsZ_GTPase_sf"/>
</dbReference>
<name>X1IH07_9ZZZZ</name>
<sequence length="230" mass="25015">KSFYDLGYKKVLAVNTTHHDLDLLDIPQNQKFLMDIGEKGAGKDMERGRGAIQQYQQEILHLTRQTFGSQVDHIMVCVGAGGGTGGGSAAGLIEIAKRYARYIGLTKPDKKVGAIMTLPTVGEASSPLVAQNAYDVACELSQMASKGKISPLIIIDNEKINKLYPGMTVKSFWPSINNTVAGLFDIFNRVSALSSRYTSFDPVDYHSITEAGSCAIMGLTRVNKFNDKFA</sequence>
<dbReference type="EMBL" id="BARU01040746">
    <property type="protein sequence ID" value="GAH80967.1"/>
    <property type="molecule type" value="Genomic_DNA"/>
</dbReference>
<reference evidence="2" key="1">
    <citation type="journal article" date="2014" name="Front. Microbiol.">
        <title>High frequency of phylogenetically diverse reductive dehalogenase-homologous genes in deep subseafloor sedimentary metagenomes.</title>
        <authorList>
            <person name="Kawai M."/>
            <person name="Futagami T."/>
            <person name="Toyoda A."/>
            <person name="Takaki Y."/>
            <person name="Nishi S."/>
            <person name="Hori S."/>
            <person name="Arai W."/>
            <person name="Tsubouchi T."/>
            <person name="Morono Y."/>
            <person name="Uchiyama I."/>
            <person name="Ito T."/>
            <person name="Fujiyama A."/>
            <person name="Inagaki F."/>
            <person name="Takami H."/>
        </authorList>
    </citation>
    <scope>NUCLEOTIDE SEQUENCE</scope>
    <source>
        <strain evidence="2">Expedition CK06-06</strain>
    </source>
</reference>
<dbReference type="SUPFAM" id="SSF52490">
    <property type="entry name" value="Tubulin nucleotide-binding domain-like"/>
    <property type="match status" value="1"/>
</dbReference>
<gene>
    <name evidence="2" type="ORF">S03H2_62946</name>
</gene>
<dbReference type="AlphaFoldDB" id="X1IH07"/>
<dbReference type="Pfam" id="PF00091">
    <property type="entry name" value="Tubulin"/>
    <property type="match status" value="1"/>
</dbReference>
<dbReference type="InterPro" id="IPR003008">
    <property type="entry name" value="Tubulin_FtsZ_GTPase"/>
</dbReference>
<evidence type="ECO:0000313" key="2">
    <source>
        <dbReference type="EMBL" id="GAH80967.1"/>
    </source>
</evidence>
<dbReference type="Gene3D" id="3.40.50.1440">
    <property type="entry name" value="Tubulin/FtsZ, GTPase domain"/>
    <property type="match status" value="1"/>
</dbReference>
<feature type="non-terminal residue" evidence="2">
    <location>
        <position position="230"/>
    </location>
</feature>